<evidence type="ECO:0000313" key="2">
    <source>
        <dbReference type="Proteomes" id="UP000249819"/>
    </source>
</evidence>
<evidence type="ECO:0008006" key="3">
    <source>
        <dbReference type="Google" id="ProtNLM"/>
    </source>
</evidence>
<dbReference type="Proteomes" id="UP000249819">
    <property type="component" value="Unassembled WGS sequence"/>
</dbReference>
<dbReference type="AlphaFoldDB" id="A0A327VWE2"/>
<protein>
    <recommendedName>
        <fullName evidence="3">Galactosyltransferase-like protein</fullName>
    </recommendedName>
</protein>
<sequence length="253" mass="29910">MLTFETKCYENDWEFVLHSNRMRQILDRCGHTFQEKTVFINNVSSPSKVKRQADKLIRAGLLDRWIHVEDHAASILDFFQLEKPDFNGGYYYSIAELAGIYFCNTPFLLHFSSDSIPDSSDHNWIPAAMQLMDTRKDILVANATWDYRYEHAAEESFTSLDGFYLGYGFSDQCYLIRTADFRQAIYGEQHALSARYPIYGGELFEKRVDSYMRNHQLFRITSMQSSYIHRNYPVQANLRRKIKWRLLFNRPIE</sequence>
<keyword evidence="2" id="KW-1185">Reference proteome</keyword>
<evidence type="ECO:0000313" key="1">
    <source>
        <dbReference type="EMBL" id="RAJ80317.1"/>
    </source>
</evidence>
<proteinExistence type="predicted"/>
<dbReference type="RefSeq" id="WP_211323923.1">
    <property type="nucleotide sequence ID" value="NZ_QLMA01000005.1"/>
</dbReference>
<reference evidence="1 2" key="1">
    <citation type="submission" date="2018-06" db="EMBL/GenBank/DDBJ databases">
        <title>Genomic Encyclopedia of Archaeal and Bacterial Type Strains, Phase II (KMG-II): from individual species to whole genera.</title>
        <authorList>
            <person name="Goeker M."/>
        </authorList>
    </citation>
    <scope>NUCLEOTIDE SEQUENCE [LARGE SCALE GENOMIC DNA]</scope>
    <source>
        <strain evidence="1 2">DSM 29821</strain>
    </source>
</reference>
<comment type="caution">
    <text evidence="1">The sequence shown here is derived from an EMBL/GenBank/DDBJ whole genome shotgun (WGS) entry which is preliminary data.</text>
</comment>
<accession>A0A327VWE2</accession>
<gene>
    <name evidence="1" type="ORF">CLV59_105426</name>
</gene>
<dbReference type="EMBL" id="QLMA01000005">
    <property type="protein sequence ID" value="RAJ80317.1"/>
    <property type="molecule type" value="Genomic_DNA"/>
</dbReference>
<name>A0A327VWE2_9BACT</name>
<organism evidence="1 2">
    <name type="scientific">Chitinophaga dinghuensis</name>
    <dbReference type="NCBI Taxonomy" id="1539050"/>
    <lineage>
        <taxon>Bacteria</taxon>
        <taxon>Pseudomonadati</taxon>
        <taxon>Bacteroidota</taxon>
        <taxon>Chitinophagia</taxon>
        <taxon>Chitinophagales</taxon>
        <taxon>Chitinophagaceae</taxon>
        <taxon>Chitinophaga</taxon>
    </lineage>
</organism>